<proteinExistence type="predicted"/>
<protein>
    <recommendedName>
        <fullName evidence="3">FHA domain-containing protein</fullName>
    </recommendedName>
</protein>
<keyword evidence="2" id="KW-1185">Reference proteome</keyword>
<sequence length="145" mass="15683">MVGATSPDTGKSLELQVHRACDKGLCRLIGPQPTLISPQHLTLVLTGQQLTLEHDDGTVIARLTAQTSSQWRQAARTRHNAVVYFGYGFELHHCPTHRRLMASPAELGRYIDSASDNGLLAAGLVSVHLQPTPSVQDRPPATASQ</sequence>
<accession>A0ABT0W326</accession>
<reference evidence="1 2" key="1">
    <citation type="submission" date="2022-06" db="EMBL/GenBank/DDBJ databases">
        <title>Whole genome sequence of Streptomyces griseoincarnatus RB7AG.</title>
        <authorList>
            <person name="Ray L."/>
            <person name="Behera S."/>
            <person name="Panda A.N."/>
        </authorList>
    </citation>
    <scope>NUCLEOTIDE SEQUENCE [LARGE SCALE GENOMIC DNA]</scope>
    <source>
        <strain evidence="1 2">RB7AG</strain>
    </source>
</reference>
<evidence type="ECO:0008006" key="3">
    <source>
        <dbReference type="Google" id="ProtNLM"/>
    </source>
</evidence>
<dbReference type="RefSeq" id="WP_251100263.1">
    <property type="nucleotide sequence ID" value="NZ_JAMQBH010000031.1"/>
</dbReference>
<comment type="caution">
    <text evidence="1">The sequence shown here is derived from an EMBL/GenBank/DDBJ whole genome shotgun (WGS) entry which is preliminary data.</text>
</comment>
<evidence type="ECO:0000313" key="2">
    <source>
        <dbReference type="Proteomes" id="UP001523263"/>
    </source>
</evidence>
<evidence type="ECO:0000313" key="1">
    <source>
        <dbReference type="EMBL" id="MCM2517967.1"/>
    </source>
</evidence>
<organism evidence="1 2">
    <name type="scientific">Streptomyces griseoincarnatus</name>
    <dbReference type="NCBI Taxonomy" id="29305"/>
    <lineage>
        <taxon>Bacteria</taxon>
        <taxon>Bacillati</taxon>
        <taxon>Actinomycetota</taxon>
        <taxon>Actinomycetes</taxon>
        <taxon>Kitasatosporales</taxon>
        <taxon>Streptomycetaceae</taxon>
        <taxon>Streptomyces</taxon>
        <taxon>Streptomyces griseoincarnatus group</taxon>
    </lineage>
</organism>
<name>A0ABT0W326_STRGI</name>
<dbReference type="EMBL" id="JAMQBH010000031">
    <property type="protein sequence ID" value="MCM2517967.1"/>
    <property type="molecule type" value="Genomic_DNA"/>
</dbReference>
<gene>
    <name evidence="1" type="ORF">NC658_32780</name>
</gene>
<dbReference type="Proteomes" id="UP001523263">
    <property type="component" value="Unassembled WGS sequence"/>
</dbReference>